<evidence type="ECO:0000313" key="4">
    <source>
        <dbReference type="Proteomes" id="UP000824998"/>
    </source>
</evidence>
<reference evidence="3" key="1">
    <citation type="journal article" date="2021" name="IMA Fungus">
        <title>Genomic characterization of three marine fungi, including Emericellopsis atlantica sp. nov. with signatures of a generalist lifestyle and marine biomass degradation.</title>
        <authorList>
            <person name="Hagestad O.C."/>
            <person name="Hou L."/>
            <person name="Andersen J.H."/>
            <person name="Hansen E.H."/>
            <person name="Altermark B."/>
            <person name="Li C."/>
            <person name="Kuhnert E."/>
            <person name="Cox R.J."/>
            <person name="Crous P.W."/>
            <person name="Spatafora J.W."/>
            <person name="Lail K."/>
            <person name="Amirebrahimi M."/>
            <person name="Lipzen A."/>
            <person name="Pangilinan J."/>
            <person name="Andreopoulos W."/>
            <person name="Hayes R.D."/>
            <person name="Ng V."/>
            <person name="Grigoriev I.V."/>
            <person name="Jackson S.A."/>
            <person name="Sutton T.D.S."/>
            <person name="Dobson A.D.W."/>
            <person name="Rama T."/>
        </authorList>
    </citation>
    <scope>NUCLEOTIDE SEQUENCE</scope>
    <source>
        <strain evidence="3">TRa018bII</strain>
    </source>
</reference>
<comment type="caution">
    <text evidence="3">The sequence shown here is derived from an EMBL/GenBank/DDBJ whole genome shotgun (WGS) entry which is preliminary data.</text>
</comment>
<feature type="transmembrane region" description="Helical" evidence="2">
    <location>
        <begin position="797"/>
        <end position="817"/>
    </location>
</feature>
<keyword evidence="2" id="KW-1133">Transmembrane helix</keyword>
<feature type="transmembrane region" description="Helical" evidence="2">
    <location>
        <begin position="215"/>
        <end position="235"/>
    </location>
</feature>
<feature type="transmembrane region" description="Helical" evidence="2">
    <location>
        <begin position="326"/>
        <end position="343"/>
    </location>
</feature>
<feature type="compositionally biased region" description="Low complexity" evidence="1">
    <location>
        <begin position="75"/>
        <end position="89"/>
    </location>
</feature>
<protein>
    <recommendedName>
        <fullName evidence="5">Mcm2 3 5 family protein</fullName>
    </recommendedName>
</protein>
<accession>A0A9P7YF07</accession>
<feature type="compositionally biased region" description="Low complexity" evidence="1">
    <location>
        <begin position="113"/>
        <end position="129"/>
    </location>
</feature>
<feature type="region of interest" description="Disordered" evidence="1">
    <location>
        <begin position="1"/>
        <end position="181"/>
    </location>
</feature>
<keyword evidence="2" id="KW-0812">Transmembrane</keyword>
<evidence type="ECO:0000256" key="1">
    <source>
        <dbReference type="SAM" id="MobiDB-lite"/>
    </source>
</evidence>
<dbReference type="EMBL" id="MU251576">
    <property type="protein sequence ID" value="KAG9231875.1"/>
    <property type="molecule type" value="Genomic_DNA"/>
</dbReference>
<keyword evidence="4" id="KW-1185">Reference proteome</keyword>
<feature type="compositionally biased region" description="Basic and acidic residues" evidence="1">
    <location>
        <begin position="1"/>
        <end position="15"/>
    </location>
</feature>
<dbReference type="Proteomes" id="UP000824998">
    <property type="component" value="Unassembled WGS sequence"/>
</dbReference>
<sequence>MAGNSDRRSLLRPEESDLSEASTAIASPPPEPAPTFNRRAYHRMASGDSIDNSLGYQLPPLSSSPPFGEKGVEGLGLSSLPTKTSSSVSIPRKPLASCIAPSPPTPSTHFFMTPTETHSPSSASSSKTPLSPPWQRFEPQYSRRQGLRPVTEADEESLDKRRQDELLDTPEFGEDQPFTSVPMNDGYDNGARLLDGCPSSANILSKRSSRFPMSIIMLSIYSTIFSGIWLVLALVQPRFGRRIRSSGGSLNISTASTIFAFFAKTIELSFVTIFVTFVGQVLSRRSLMKNERGITIAEMNMRSWVIQPGSMITQWPNLRHAGISKIGSFALTAAFVAMFYTTASDALVVPHLKFGKLQPQSMYGPVKMEYANSIQIAATCQTPISTKMDPVDSGSTCLQVSYAGQSYHNAIVFLETWAKISRDIGTSFVLEERPAPQAMLYDNTTVTGSWTYTNTSNVTAAYAKYGRVINNITMSMPHAGIVQAAKHPKNAILQPDDLDGIGQYRLEAAVFSPSVNVLCANAKADELAPLVYATWPNSNISGRLLTPTDDITAPHNWDNEVQVVPGSPFFNSTVLDDIFEWGEKYSRKPPAFPLYPAQYNSVTNATMPWGADAYLLIKAPNETTTNYTICQLRSLIDPDCSTIYNVTGSSSAHLHSKCVNPEINKMAYARSVTNSTVTRAGNWKDVASEWMNSLSLGTGIKNANSSNTRLLSYLVLAEPKENLASSIALNPLMPSIAEQLAILSGNTLLMSTTDSTFRHYWPYANKALPDGILMEFNATIISQQYASGFTTGWQASFYLILFLVFATNVFCLVYFLVYSGFVTDFTEQQNLFALAINSPPARSLAGSCGAGPEREQMKINWRVVEDNNSGHFYMQDAGREIEAEAFDLRQRKRQILKSPSSYTILSNKRGSWL</sequence>
<keyword evidence="2" id="KW-0472">Membrane</keyword>
<evidence type="ECO:0008006" key="5">
    <source>
        <dbReference type="Google" id="ProtNLM"/>
    </source>
</evidence>
<gene>
    <name evidence="3" type="ORF">BJ875DRAFT_381946</name>
</gene>
<dbReference type="OrthoDB" id="4721035at2759"/>
<evidence type="ECO:0000313" key="3">
    <source>
        <dbReference type="EMBL" id="KAG9231875.1"/>
    </source>
</evidence>
<name>A0A9P7YF07_9HELO</name>
<feature type="transmembrane region" description="Helical" evidence="2">
    <location>
        <begin position="255"/>
        <end position="282"/>
    </location>
</feature>
<evidence type="ECO:0000256" key="2">
    <source>
        <dbReference type="SAM" id="Phobius"/>
    </source>
</evidence>
<feature type="compositionally biased region" description="Polar residues" evidence="1">
    <location>
        <begin position="49"/>
        <end position="65"/>
    </location>
</feature>
<dbReference type="AlphaFoldDB" id="A0A9P7YF07"/>
<organism evidence="3 4">
    <name type="scientific">Amylocarpus encephaloides</name>
    <dbReference type="NCBI Taxonomy" id="45428"/>
    <lineage>
        <taxon>Eukaryota</taxon>
        <taxon>Fungi</taxon>
        <taxon>Dikarya</taxon>
        <taxon>Ascomycota</taxon>
        <taxon>Pezizomycotina</taxon>
        <taxon>Leotiomycetes</taxon>
        <taxon>Helotiales</taxon>
        <taxon>Helotiales incertae sedis</taxon>
        <taxon>Amylocarpus</taxon>
    </lineage>
</organism>
<proteinExistence type="predicted"/>